<feature type="chain" id="PRO_5011534823" evidence="1">
    <location>
        <begin position="37"/>
        <end position="434"/>
    </location>
</feature>
<evidence type="ECO:0000313" key="2">
    <source>
        <dbReference type="EMBL" id="SDG27932.1"/>
    </source>
</evidence>
<proteinExistence type="predicted"/>
<dbReference type="STRING" id="659014.SAMN04487996_11724"/>
<dbReference type="InterPro" id="IPR010131">
    <property type="entry name" value="MdtP/NodT-like"/>
</dbReference>
<gene>
    <name evidence="2" type="ORF">SAMN04487996_11724</name>
</gene>
<keyword evidence="1" id="KW-0732">Signal</keyword>
<name>A0A1G7SYI9_9BACT</name>
<dbReference type="AlphaFoldDB" id="A0A1G7SYI9"/>
<dbReference type="GO" id="GO:0015562">
    <property type="term" value="F:efflux transmembrane transporter activity"/>
    <property type="evidence" value="ECO:0007669"/>
    <property type="project" value="InterPro"/>
</dbReference>
<dbReference type="PANTHER" id="PTHR30203">
    <property type="entry name" value="OUTER MEMBRANE CATION EFFLUX PROTEIN"/>
    <property type="match status" value="1"/>
</dbReference>
<dbReference type="EMBL" id="FNAN01000017">
    <property type="protein sequence ID" value="SDG27932.1"/>
    <property type="molecule type" value="Genomic_DNA"/>
</dbReference>
<protein>
    <submittedName>
        <fullName evidence="2">Outer membrane protein, cobalt-zinc-cadmium efflux system</fullName>
    </submittedName>
</protein>
<evidence type="ECO:0000313" key="3">
    <source>
        <dbReference type="Proteomes" id="UP000198748"/>
    </source>
</evidence>
<dbReference type="Gene3D" id="1.20.1600.10">
    <property type="entry name" value="Outer membrane efflux proteins (OEP)"/>
    <property type="match status" value="1"/>
</dbReference>
<organism evidence="2 3">
    <name type="scientific">Dyadobacter soli</name>
    <dbReference type="NCBI Taxonomy" id="659014"/>
    <lineage>
        <taxon>Bacteria</taxon>
        <taxon>Pseudomonadati</taxon>
        <taxon>Bacteroidota</taxon>
        <taxon>Cytophagia</taxon>
        <taxon>Cytophagales</taxon>
        <taxon>Spirosomataceae</taxon>
        <taxon>Dyadobacter</taxon>
    </lineage>
</organism>
<evidence type="ECO:0000256" key="1">
    <source>
        <dbReference type="SAM" id="SignalP"/>
    </source>
</evidence>
<reference evidence="3" key="1">
    <citation type="submission" date="2016-10" db="EMBL/GenBank/DDBJ databases">
        <authorList>
            <person name="Varghese N."/>
            <person name="Submissions S."/>
        </authorList>
    </citation>
    <scope>NUCLEOTIDE SEQUENCE [LARGE SCALE GENOMIC DNA]</scope>
    <source>
        <strain evidence="3">DSM 25329</strain>
    </source>
</reference>
<sequence length="434" mass="50231">MVARTWTFPIFAKSKTRVMRFYLIGLLACVSIVSQAQDTLKVTVRQADSLFLKNNLTLLAERYQIDIAKAAEIQDKLWDNPNLNVELSAYNPSRGWLDVGRGGQKFVSLQQVITRAGKRTKQVALDVETTRKTELEFFDLARTLKFDLRQIFFETYFLRQTLQLMDNQIGTLATTVEAFDKEYGRNNVSLKEVVRLKALLFQLRNNRADILFEITENQRDLRIYFNSEAYVMPVVDSLEMARYHVEAQTLEQLGDLALVRRTDLKVAESAVKQAELNYTLQKALAKPNVQVGAVYDQASNYQNHYLGISAAMDLPFFNRNQGNIRAAKSGISYFKTQENAKRNSISNEVNAAWNKVIVAENTYRSVEDRFTDQFSQLNRGMYDNFQKRNITLLEFIDFIETYNESIREFNRLQSDRIKVYEELNFVVGEELFGF</sequence>
<dbReference type="PANTHER" id="PTHR30203:SF23">
    <property type="entry name" value="OUTER MEMBRANE EFFLUX PROTEIN"/>
    <property type="match status" value="1"/>
</dbReference>
<dbReference type="Proteomes" id="UP000198748">
    <property type="component" value="Unassembled WGS sequence"/>
</dbReference>
<keyword evidence="3" id="KW-1185">Reference proteome</keyword>
<feature type="signal peptide" evidence="1">
    <location>
        <begin position="1"/>
        <end position="36"/>
    </location>
</feature>
<accession>A0A1G7SYI9</accession>
<dbReference type="SUPFAM" id="SSF56954">
    <property type="entry name" value="Outer membrane efflux proteins (OEP)"/>
    <property type="match status" value="1"/>
</dbReference>